<dbReference type="Proteomes" id="UP001156666">
    <property type="component" value="Unassembled WGS sequence"/>
</dbReference>
<organism evidence="1 2">
    <name type="scientific">Portibacter lacus</name>
    <dbReference type="NCBI Taxonomy" id="1099794"/>
    <lineage>
        <taxon>Bacteria</taxon>
        <taxon>Pseudomonadati</taxon>
        <taxon>Bacteroidota</taxon>
        <taxon>Saprospiria</taxon>
        <taxon>Saprospirales</taxon>
        <taxon>Haliscomenobacteraceae</taxon>
        <taxon>Portibacter</taxon>
    </lineage>
</organism>
<gene>
    <name evidence="1" type="ORF">GCM10007940_47360</name>
</gene>
<dbReference type="RefSeq" id="WP_235294959.1">
    <property type="nucleotide sequence ID" value="NZ_BSOH01000037.1"/>
</dbReference>
<reference evidence="1" key="1">
    <citation type="journal article" date="2014" name="Int. J. Syst. Evol. Microbiol.">
        <title>Complete genome sequence of Corynebacterium casei LMG S-19264T (=DSM 44701T), isolated from a smear-ripened cheese.</title>
        <authorList>
            <consortium name="US DOE Joint Genome Institute (JGI-PGF)"/>
            <person name="Walter F."/>
            <person name="Albersmeier A."/>
            <person name="Kalinowski J."/>
            <person name="Ruckert C."/>
        </authorList>
    </citation>
    <scope>NUCLEOTIDE SEQUENCE</scope>
    <source>
        <strain evidence="1">NBRC 108769</strain>
    </source>
</reference>
<evidence type="ECO:0000313" key="1">
    <source>
        <dbReference type="EMBL" id="GLR20120.1"/>
    </source>
</evidence>
<sequence length="70" mass="8110">MKLYYNSQSDAGVEIRERMKSMSLAFTAEMIPEHLLKLEDGKEVFQGENAIAKHLDQIAGELHNWYYCNC</sequence>
<comment type="caution">
    <text evidence="1">The sequence shown here is derived from an EMBL/GenBank/DDBJ whole genome shotgun (WGS) entry which is preliminary data.</text>
</comment>
<name>A0AA37SZ82_9BACT</name>
<reference evidence="1" key="2">
    <citation type="submission" date="2023-01" db="EMBL/GenBank/DDBJ databases">
        <title>Draft genome sequence of Portibacter lacus strain NBRC 108769.</title>
        <authorList>
            <person name="Sun Q."/>
            <person name="Mori K."/>
        </authorList>
    </citation>
    <scope>NUCLEOTIDE SEQUENCE</scope>
    <source>
        <strain evidence="1">NBRC 108769</strain>
    </source>
</reference>
<protein>
    <submittedName>
        <fullName evidence="1">Uncharacterized protein</fullName>
    </submittedName>
</protein>
<evidence type="ECO:0000313" key="2">
    <source>
        <dbReference type="Proteomes" id="UP001156666"/>
    </source>
</evidence>
<dbReference type="EMBL" id="BSOH01000037">
    <property type="protein sequence ID" value="GLR20120.1"/>
    <property type="molecule type" value="Genomic_DNA"/>
</dbReference>
<keyword evidence="2" id="KW-1185">Reference proteome</keyword>
<proteinExistence type="predicted"/>
<dbReference type="AlphaFoldDB" id="A0AA37SZ82"/>
<accession>A0AA37SZ82</accession>